<dbReference type="Proteomes" id="UP000070133">
    <property type="component" value="Unassembled WGS sequence"/>
</dbReference>
<organism evidence="2 3">
    <name type="scientific">Pseudocercospora eumusae</name>
    <dbReference type="NCBI Taxonomy" id="321146"/>
    <lineage>
        <taxon>Eukaryota</taxon>
        <taxon>Fungi</taxon>
        <taxon>Dikarya</taxon>
        <taxon>Ascomycota</taxon>
        <taxon>Pezizomycotina</taxon>
        <taxon>Dothideomycetes</taxon>
        <taxon>Dothideomycetidae</taxon>
        <taxon>Mycosphaerellales</taxon>
        <taxon>Mycosphaerellaceae</taxon>
        <taxon>Pseudocercospora</taxon>
    </lineage>
</organism>
<proteinExistence type="predicted"/>
<feature type="compositionally biased region" description="Polar residues" evidence="1">
    <location>
        <begin position="358"/>
        <end position="370"/>
    </location>
</feature>
<feature type="compositionally biased region" description="Basic and acidic residues" evidence="1">
    <location>
        <begin position="828"/>
        <end position="840"/>
    </location>
</feature>
<feature type="compositionally biased region" description="Polar residues" evidence="1">
    <location>
        <begin position="252"/>
        <end position="261"/>
    </location>
</feature>
<evidence type="ECO:0000256" key="1">
    <source>
        <dbReference type="SAM" id="MobiDB-lite"/>
    </source>
</evidence>
<feature type="compositionally biased region" description="Polar residues" evidence="1">
    <location>
        <begin position="612"/>
        <end position="630"/>
    </location>
</feature>
<dbReference type="AlphaFoldDB" id="A0A139HH31"/>
<keyword evidence="3" id="KW-1185">Reference proteome</keyword>
<feature type="compositionally biased region" description="Basic and acidic residues" evidence="1">
    <location>
        <begin position="798"/>
        <end position="815"/>
    </location>
</feature>
<sequence length="867" mass="94937">MPAFSMAAPTSQPIRANSRKMEVQRAFEKKLEELEAEQDQFQQQLDRDEAKAMEILEQFLPLPDGLEQAVITATQQRDYISAECERYRNLLSRVQGAKDIVLSPEDEQLLEQALAYDDDAEVLDGNTAAEEEALSIGAAEAKEAQKNEEHMAKARKYEWNSGLGSSNASSSMFEEDASNRVLSPREGVVSDTELEDVDDESEVSNSQIDDGLLVEDGEPRRKARSWSTGSHISVYRPPTPEEEPDLEGMRTSPGSASSSRTAVPPSGEDEDEDMMYQAISQDFTPAEAPEPRKLNLGTGLQRKSTSNAPADLPLFRSRTPPPADLDDDGFGGDPSEMSPLRQQEDPRAATLKELQLEEMSNASRASSELSNPLFVRESTPWLPPREMSPLHQQEDPHAATLEELQLEEMSNASRASPELSNPLFVRESAPWLPPSEMSPLHQQEDPRAATLEELQLEEISNASRASSELSNPLFVRESTPWLPPREQAKAPPAKGLSKQRRGSPAAAAHPPSGLPHTTWEHSRVDAYANLAQQPSLQAKTVVAPSISREKSPLTFGRASLSAPAPAEISSPTTDDFDLPFGNSSWNFDAVDAAQAEAAAHDSDQTALALRAKTQTRATPDSSTSAKTLKQTPPRRQVKPKKSVRFAHDFETEVLLYPTADGKSFQLIGQQAKGPLLATPEQAKGDWTFFKKMPSQLKRKAGDAEEDEKLEGTLGAYNRKKTKMMEAKKKSSSAVEEAGDVDDSEPDLEAPTKPAHMRGSSPKAGKKKASKKKKDVRTIEDNQLNVIEEKSTKAAAKSSKKEAAKPKGALEEKLKELIMQGPQTTVKSSKKEATKPKGALEEKLKKLIMQGPQTTVKRGSSGLFGPDQ</sequence>
<feature type="region of interest" description="Disordered" evidence="1">
    <location>
        <begin position="160"/>
        <end position="521"/>
    </location>
</feature>
<name>A0A139HH31_9PEZI</name>
<feature type="region of interest" description="Disordered" evidence="1">
    <location>
        <begin position="612"/>
        <end position="642"/>
    </location>
</feature>
<evidence type="ECO:0000313" key="3">
    <source>
        <dbReference type="Proteomes" id="UP000070133"/>
    </source>
</evidence>
<feature type="compositionally biased region" description="Low complexity" evidence="1">
    <location>
        <begin position="502"/>
        <end position="516"/>
    </location>
</feature>
<dbReference type="EMBL" id="LFZN01000050">
    <property type="protein sequence ID" value="KXT01795.1"/>
    <property type="molecule type" value="Genomic_DNA"/>
</dbReference>
<feature type="region of interest" description="Disordered" evidence="1">
    <location>
        <begin position="694"/>
        <end position="840"/>
    </location>
</feature>
<feature type="compositionally biased region" description="Acidic residues" evidence="1">
    <location>
        <begin position="736"/>
        <end position="747"/>
    </location>
</feature>
<evidence type="ECO:0000313" key="2">
    <source>
        <dbReference type="EMBL" id="KXT01795.1"/>
    </source>
</evidence>
<feature type="compositionally biased region" description="Low complexity" evidence="1">
    <location>
        <begin position="160"/>
        <end position="171"/>
    </location>
</feature>
<comment type="caution">
    <text evidence="2">The sequence shown here is derived from an EMBL/GenBank/DDBJ whole genome shotgun (WGS) entry which is preliminary data.</text>
</comment>
<dbReference type="OrthoDB" id="3649594at2759"/>
<feature type="compositionally biased region" description="Basic residues" evidence="1">
    <location>
        <begin position="763"/>
        <end position="774"/>
    </location>
</feature>
<gene>
    <name evidence="2" type="ORF">AC578_1988</name>
</gene>
<feature type="region of interest" description="Disordered" evidence="1">
    <location>
        <begin position="848"/>
        <end position="867"/>
    </location>
</feature>
<feature type="compositionally biased region" description="Acidic residues" evidence="1">
    <location>
        <begin position="192"/>
        <end position="202"/>
    </location>
</feature>
<protein>
    <submittedName>
        <fullName evidence="2">Uncharacterized protein</fullName>
    </submittedName>
</protein>
<feature type="region of interest" description="Disordered" evidence="1">
    <location>
        <begin position="1"/>
        <end position="20"/>
    </location>
</feature>
<accession>A0A139HH31</accession>
<reference evidence="2 3" key="1">
    <citation type="submission" date="2015-07" db="EMBL/GenBank/DDBJ databases">
        <title>Comparative genomics of the Sigatoka disease complex on banana suggests a link between parallel evolutionary changes in Pseudocercospora fijiensis and Pseudocercospora eumusae and increased virulence on the banana host.</title>
        <authorList>
            <person name="Chang T.-C."/>
            <person name="Salvucci A."/>
            <person name="Crous P.W."/>
            <person name="Stergiopoulos I."/>
        </authorList>
    </citation>
    <scope>NUCLEOTIDE SEQUENCE [LARGE SCALE GENOMIC DNA]</scope>
    <source>
        <strain evidence="2 3">CBS 114824</strain>
    </source>
</reference>
<feature type="compositionally biased region" description="Polar residues" evidence="1">
    <location>
        <begin position="458"/>
        <end position="470"/>
    </location>
</feature>